<dbReference type="OrthoDB" id="10666369at2759"/>
<accession>A0A7I8X3C0</accession>
<organism evidence="2 3">
    <name type="scientific">Bursaphelenchus xylophilus</name>
    <name type="common">Pinewood nematode worm</name>
    <name type="synonym">Aphelenchoides xylophilus</name>
    <dbReference type="NCBI Taxonomy" id="6326"/>
    <lineage>
        <taxon>Eukaryota</taxon>
        <taxon>Metazoa</taxon>
        <taxon>Ecdysozoa</taxon>
        <taxon>Nematoda</taxon>
        <taxon>Chromadorea</taxon>
        <taxon>Rhabditida</taxon>
        <taxon>Tylenchina</taxon>
        <taxon>Tylenchomorpha</taxon>
        <taxon>Aphelenchoidea</taxon>
        <taxon>Aphelenchoididae</taxon>
        <taxon>Bursaphelenchus</taxon>
    </lineage>
</organism>
<feature type="region of interest" description="Disordered" evidence="1">
    <location>
        <begin position="157"/>
        <end position="208"/>
    </location>
</feature>
<dbReference type="EMBL" id="CAJFDI010000006">
    <property type="protein sequence ID" value="CAD5233340.1"/>
    <property type="molecule type" value="Genomic_DNA"/>
</dbReference>
<dbReference type="EMBL" id="CAJFCV020000006">
    <property type="protein sequence ID" value="CAG9128270.1"/>
    <property type="molecule type" value="Genomic_DNA"/>
</dbReference>
<dbReference type="Proteomes" id="UP000582659">
    <property type="component" value="Unassembled WGS sequence"/>
</dbReference>
<dbReference type="Proteomes" id="UP000659654">
    <property type="component" value="Unassembled WGS sequence"/>
</dbReference>
<gene>
    <name evidence="2" type="ORF">BXYJ_LOCUS13431</name>
</gene>
<name>A0A7I8X3C0_BURXY</name>
<proteinExistence type="predicted"/>
<sequence>MGLELQDVLHLWLVLRYQDGSTKIIQNCSEDLTTASLSLVERYRAVKTKFHFENDESASPVEIVYSSQSRQACEDFVNDTILATDNVYFQNRQNSVPDIRDVVTNCLNPLATSIKFLERDMQRLQGVVNALHEMNIEKFWSEPLNIDGDIKVRPQLAENTREESENGQKSKKKKKKKAKKVEELDGSSRDTTPGPPSLSGPLNSGKNDDEEQIEYTLKKFGDNLKPMGEIRKRSSFKHPDPLITAFCVFREERGVKFQSVKKVPDEKNTFKATILTNKLPAYEVAFVKNEKCVEILWDTDSETFDAFKDILFCTAVVSSYPPDYFDNAEIFVMTENGLVATKEKPRRGVRYVVRC</sequence>
<comment type="caution">
    <text evidence="2">The sequence shown here is derived from an EMBL/GenBank/DDBJ whole genome shotgun (WGS) entry which is preliminary data.</text>
</comment>
<feature type="compositionally biased region" description="Basic residues" evidence="1">
    <location>
        <begin position="169"/>
        <end position="179"/>
    </location>
</feature>
<reference evidence="2" key="1">
    <citation type="submission" date="2020-09" db="EMBL/GenBank/DDBJ databases">
        <authorList>
            <person name="Kikuchi T."/>
        </authorList>
    </citation>
    <scope>NUCLEOTIDE SEQUENCE</scope>
    <source>
        <strain evidence="2">Ka4C1</strain>
    </source>
</reference>
<evidence type="ECO:0000313" key="3">
    <source>
        <dbReference type="Proteomes" id="UP000659654"/>
    </source>
</evidence>
<protein>
    <submittedName>
        <fullName evidence="2">(pine wood nematode) hypothetical protein</fullName>
    </submittedName>
</protein>
<feature type="compositionally biased region" description="Basic and acidic residues" evidence="1">
    <location>
        <begin position="159"/>
        <end position="168"/>
    </location>
</feature>
<evidence type="ECO:0000313" key="2">
    <source>
        <dbReference type="EMBL" id="CAD5233340.1"/>
    </source>
</evidence>
<keyword evidence="3" id="KW-1185">Reference proteome</keyword>
<dbReference type="AlphaFoldDB" id="A0A7I8X3C0"/>
<evidence type="ECO:0000256" key="1">
    <source>
        <dbReference type="SAM" id="MobiDB-lite"/>
    </source>
</evidence>